<dbReference type="RefSeq" id="WP_110129424.1">
    <property type="nucleotide sequence ID" value="NZ_QHJQ01000001.1"/>
</dbReference>
<evidence type="ECO:0008006" key="5">
    <source>
        <dbReference type="Google" id="ProtNLM"/>
    </source>
</evidence>
<keyword evidence="1" id="KW-0472">Membrane</keyword>
<evidence type="ECO:0000256" key="1">
    <source>
        <dbReference type="SAM" id="Phobius"/>
    </source>
</evidence>
<evidence type="ECO:0000313" key="3">
    <source>
        <dbReference type="EMBL" id="PXA05343.1"/>
    </source>
</evidence>
<sequence length="247" mass="25339">MKSTLTPSLFIGFLLASALTVLAAPSSYFSATGVQDMGSTNDWGTNPERDSDTAFELTFDFTTAVDTETNPVHLWEAGGSGTGAALVLNGDNLHFFAGNSNDDVVTGLHGLTAGTTGVQVVAVFDVEGGTGTNESLSIYVNGVDITSGGVDADTAGVWDGGEANSTLGYFLGPGNTERYNGTGLFDTNSVVGYDETGETNISFAVYQLASGGGPADNTLGNILVAVPEVSTVALLGLFGSLVLLRRR</sequence>
<gene>
    <name evidence="3" type="ORF">DDZ13_00315</name>
</gene>
<protein>
    <recommendedName>
        <fullName evidence="5">PEP-CTERM protein-sorting domain-containing protein</fullName>
    </recommendedName>
</protein>
<comment type="caution">
    <text evidence="3">The sequence shown here is derived from an EMBL/GenBank/DDBJ whole genome shotgun (WGS) entry which is preliminary data.</text>
</comment>
<organism evidence="3 4">
    <name type="scientific">Coraliomargarita sinensis</name>
    <dbReference type="NCBI Taxonomy" id="2174842"/>
    <lineage>
        <taxon>Bacteria</taxon>
        <taxon>Pseudomonadati</taxon>
        <taxon>Verrucomicrobiota</taxon>
        <taxon>Opitutia</taxon>
        <taxon>Puniceicoccales</taxon>
        <taxon>Coraliomargaritaceae</taxon>
        <taxon>Coraliomargarita</taxon>
    </lineage>
</organism>
<keyword evidence="1" id="KW-1133">Transmembrane helix</keyword>
<feature type="chain" id="PRO_5016449082" description="PEP-CTERM protein-sorting domain-containing protein" evidence="2">
    <location>
        <begin position="24"/>
        <end position="247"/>
    </location>
</feature>
<keyword evidence="1" id="KW-0812">Transmembrane</keyword>
<evidence type="ECO:0000256" key="2">
    <source>
        <dbReference type="SAM" id="SignalP"/>
    </source>
</evidence>
<dbReference type="Proteomes" id="UP000247099">
    <property type="component" value="Unassembled WGS sequence"/>
</dbReference>
<evidence type="ECO:0000313" key="4">
    <source>
        <dbReference type="Proteomes" id="UP000247099"/>
    </source>
</evidence>
<reference evidence="3 4" key="1">
    <citation type="submission" date="2018-05" db="EMBL/GenBank/DDBJ databases">
        <title>Coraliomargarita sinensis sp. nov., isolated from a marine solar saltern.</title>
        <authorList>
            <person name="Zhou L.Y."/>
        </authorList>
    </citation>
    <scope>NUCLEOTIDE SEQUENCE [LARGE SCALE GENOMIC DNA]</scope>
    <source>
        <strain evidence="3 4">WN38</strain>
    </source>
</reference>
<keyword evidence="2" id="KW-0732">Signal</keyword>
<keyword evidence="4" id="KW-1185">Reference proteome</keyword>
<dbReference type="InParanoid" id="A0A317ZM80"/>
<accession>A0A317ZM80</accession>
<proteinExistence type="predicted"/>
<dbReference type="AlphaFoldDB" id="A0A317ZM80"/>
<dbReference type="EMBL" id="QHJQ01000001">
    <property type="protein sequence ID" value="PXA05343.1"/>
    <property type="molecule type" value="Genomic_DNA"/>
</dbReference>
<name>A0A317ZM80_9BACT</name>
<feature type="transmembrane region" description="Helical" evidence="1">
    <location>
        <begin position="222"/>
        <end position="244"/>
    </location>
</feature>
<feature type="signal peptide" evidence="2">
    <location>
        <begin position="1"/>
        <end position="23"/>
    </location>
</feature>